<feature type="domain" description="C2H2-type" evidence="10">
    <location>
        <begin position="381"/>
        <end position="408"/>
    </location>
</feature>
<keyword evidence="2 8" id="KW-0479">Metal-binding</keyword>
<dbReference type="AlphaFoldDB" id="A0A8R2R9S6"/>
<evidence type="ECO:0000256" key="2">
    <source>
        <dbReference type="ARBA" id="ARBA00022723"/>
    </source>
</evidence>
<feature type="binding site" evidence="8">
    <location>
        <position position="38"/>
    </location>
    <ligand>
        <name>Zn(2+)</name>
        <dbReference type="ChEBI" id="CHEBI:29105"/>
    </ligand>
</feature>
<dbReference type="PROSITE" id="PS00028">
    <property type="entry name" value="ZINC_FINGER_C2H2_1"/>
    <property type="match status" value="6"/>
</dbReference>
<evidence type="ECO:0000256" key="1">
    <source>
        <dbReference type="ARBA" id="ARBA00004123"/>
    </source>
</evidence>
<feature type="compositionally biased region" description="Basic and acidic residues" evidence="9">
    <location>
        <begin position="245"/>
        <end position="254"/>
    </location>
</feature>
<protein>
    <submittedName>
        <fullName evidence="12">Uncharacterized protein</fullName>
    </submittedName>
</protein>
<organism evidence="12 13">
    <name type="scientific">Bombyx mori</name>
    <name type="common">Silk moth</name>
    <dbReference type="NCBI Taxonomy" id="7091"/>
    <lineage>
        <taxon>Eukaryota</taxon>
        <taxon>Metazoa</taxon>
        <taxon>Ecdysozoa</taxon>
        <taxon>Arthropoda</taxon>
        <taxon>Hexapoda</taxon>
        <taxon>Insecta</taxon>
        <taxon>Pterygota</taxon>
        <taxon>Neoptera</taxon>
        <taxon>Endopterygota</taxon>
        <taxon>Lepidoptera</taxon>
        <taxon>Glossata</taxon>
        <taxon>Ditrysia</taxon>
        <taxon>Bombycoidea</taxon>
        <taxon>Bombycidae</taxon>
        <taxon>Bombycinae</taxon>
        <taxon>Bombyx</taxon>
    </lineage>
</organism>
<dbReference type="SMR" id="A0A8R2R9S6"/>
<dbReference type="PANTHER" id="PTHR24406">
    <property type="entry name" value="TRANSCRIPTIONAL REPRESSOR CTCFL-RELATED"/>
    <property type="match status" value="1"/>
</dbReference>
<reference evidence="13" key="1">
    <citation type="journal article" date="2008" name="Insect Biochem. Mol. Biol.">
        <title>The genome of a lepidopteran model insect, the silkworm Bombyx mori.</title>
        <authorList>
            <consortium name="International Silkworm Genome Consortium"/>
        </authorList>
    </citation>
    <scope>NUCLEOTIDE SEQUENCE [LARGE SCALE GENOMIC DNA]</scope>
    <source>
        <strain evidence="13">p50T</strain>
    </source>
</reference>
<dbReference type="PROSITE" id="PS50157">
    <property type="entry name" value="ZINC_FINGER_C2H2_2"/>
    <property type="match status" value="6"/>
</dbReference>
<dbReference type="RefSeq" id="XP_062531988.1">
    <property type="nucleotide sequence ID" value="XM_062676004.1"/>
</dbReference>
<evidence type="ECO:0000256" key="9">
    <source>
        <dbReference type="SAM" id="MobiDB-lite"/>
    </source>
</evidence>
<dbReference type="Pfam" id="PF07776">
    <property type="entry name" value="zf-AD"/>
    <property type="match status" value="1"/>
</dbReference>
<accession>A0A8R2R9S6</accession>
<evidence type="ECO:0000256" key="8">
    <source>
        <dbReference type="PROSITE-ProRule" id="PRU01263"/>
    </source>
</evidence>
<dbReference type="Gene3D" id="3.30.160.60">
    <property type="entry name" value="Classic Zinc Finger"/>
    <property type="match status" value="5"/>
</dbReference>
<dbReference type="Pfam" id="PF00096">
    <property type="entry name" value="zf-C2H2"/>
    <property type="match status" value="3"/>
</dbReference>
<proteinExistence type="predicted"/>
<feature type="binding site" evidence="8">
    <location>
        <position position="84"/>
    </location>
    <ligand>
        <name>Zn(2+)</name>
        <dbReference type="ChEBI" id="CHEBI:29105"/>
    </ligand>
</feature>
<dbReference type="PROSITE" id="PS51915">
    <property type="entry name" value="ZAD"/>
    <property type="match status" value="1"/>
</dbReference>
<evidence type="ECO:0000256" key="6">
    <source>
        <dbReference type="ARBA" id="ARBA00023242"/>
    </source>
</evidence>
<dbReference type="SMART" id="SM00355">
    <property type="entry name" value="ZnF_C2H2"/>
    <property type="match status" value="8"/>
</dbReference>
<reference evidence="12" key="2">
    <citation type="submission" date="2022-06" db="UniProtKB">
        <authorList>
            <consortium name="EnsemblMetazoa"/>
        </authorList>
    </citation>
    <scope>IDENTIFICATION</scope>
    <source>
        <strain evidence="12">p50T (Dazao)</strain>
    </source>
</reference>
<dbReference type="InterPro" id="IPR036236">
    <property type="entry name" value="Znf_C2H2_sf"/>
</dbReference>
<comment type="subcellular location">
    <subcellularLocation>
        <location evidence="1">Nucleus</location>
    </subcellularLocation>
</comment>
<dbReference type="InterPro" id="IPR013087">
    <property type="entry name" value="Znf_C2H2_type"/>
</dbReference>
<sequence>MMQCVTAKMATGVVVNQPANSKPASPIDRDLKQFDNICRTCAQPADYLIPIFEGEGLKKNLPELINKHLPIMVSPDDGMPHVLCYHCATTVLAWHELKHICVHADEALRQRFQVLQAPIADEFEKQQQFIQQISAEQEKSAEAPDFAQPMDLPEASASLERIICCVYCGEHCPQTQYRRHVVSEHAERIFHCEDCDSYVDREIFIPHMSSHAMLYARQAQEERARREAARQEAVRREAALLARIKRDVSEEPEPRPPSAADDGLVEEPEPELLQAESAADPGGFSEHSDDDRSEPVPDEVPRALEDEREAPAKPQTVPPERPARACPVCGKTYRAASSYFYHVKHAHGAERAHACPHCDKKFTTRAALREHGAVHSGERRHACQLCGKRFGSRAGLYIHAQTHGSTRQHHCATCGAAFRWRTQLQRHQRRHAPARPHACELCARAFRARADLQRHRHTHAARRLRCPRCDATFAQPRYLRVHLRNKHAAA</sequence>
<keyword evidence="13" id="KW-1185">Reference proteome</keyword>
<name>A0A8R2R9S6_BOMMO</name>
<dbReference type="Gene3D" id="3.40.1800.20">
    <property type="match status" value="1"/>
</dbReference>
<dbReference type="GO" id="GO:0008270">
    <property type="term" value="F:zinc ion binding"/>
    <property type="evidence" value="ECO:0007669"/>
    <property type="project" value="UniProtKB-UniRule"/>
</dbReference>
<feature type="domain" description="ZAD" evidence="11">
    <location>
        <begin position="36"/>
        <end position="111"/>
    </location>
</feature>
<dbReference type="EnsemblMetazoa" id="XM_038020298.1">
    <property type="protein sequence ID" value="XP_037876226.1"/>
    <property type="gene ID" value="LOC101737992"/>
</dbReference>
<feature type="domain" description="C2H2-type" evidence="10">
    <location>
        <begin position="353"/>
        <end position="380"/>
    </location>
</feature>
<dbReference type="SUPFAM" id="SSF57716">
    <property type="entry name" value="Glucocorticoid receptor-like (DNA-binding domain)"/>
    <property type="match status" value="1"/>
</dbReference>
<evidence type="ECO:0000259" key="11">
    <source>
        <dbReference type="PROSITE" id="PS51915"/>
    </source>
</evidence>
<dbReference type="SUPFAM" id="SSF57667">
    <property type="entry name" value="beta-beta-alpha zinc fingers"/>
    <property type="match status" value="4"/>
</dbReference>
<keyword evidence="3" id="KW-0677">Repeat</keyword>
<evidence type="ECO:0000313" key="12">
    <source>
        <dbReference type="EnsemblMetazoa" id="XP_037876226.1"/>
    </source>
</evidence>
<dbReference type="Proteomes" id="UP000005204">
    <property type="component" value="Unassembled WGS sequence"/>
</dbReference>
<feature type="domain" description="C2H2-type" evidence="10">
    <location>
        <begin position="464"/>
        <end position="490"/>
    </location>
</feature>
<keyword evidence="5 8" id="KW-0862">Zinc</keyword>
<dbReference type="GeneID" id="101737992"/>
<evidence type="ECO:0000256" key="7">
    <source>
        <dbReference type="PROSITE-ProRule" id="PRU00042"/>
    </source>
</evidence>
<dbReference type="SMART" id="SM00868">
    <property type="entry name" value="zf-AD"/>
    <property type="match status" value="1"/>
</dbReference>
<dbReference type="InterPro" id="IPR050888">
    <property type="entry name" value="ZnF_C2H2-type_TF"/>
</dbReference>
<feature type="domain" description="C2H2-type" evidence="10">
    <location>
        <begin position="409"/>
        <end position="436"/>
    </location>
</feature>
<evidence type="ECO:0000256" key="3">
    <source>
        <dbReference type="ARBA" id="ARBA00022737"/>
    </source>
</evidence>
<keyword evidence="4 7" id="KW-0863">Zinc-finger</keyword>
<evidence type="ECO:0000256" key="4">
    <source>
        <dbReference type="ARBA" id="ARBA00022771"/>
    </source>
</evidence>
<feature type="domain" description="C2H2-type" evidence="10">
    <location>
        <begin position="324"/>
        <end position="352"/>
    </location>
</feature>
<evidence type="ECO:0000313" key="13">
    <source>
        <dbReference type="Proteomes" id="UP000005204"/>
    </source>
</evidence>
<feature type="binding site" evidence="8">
    <location>
        <position position="41"/>
    </location>
    <ligand>
        <name>Zn(2+)</name>
        <dbReference type="ChEBI" id="CHEBI:29105"/>
    </ligand>
</feature>
<dbReference type="InterPro" id="IPR012934">
    <property type="entry name" value="Znf_AD"/>
</dbReference>
<evidence type="ECO:0000256" key="5">
    <source>
        <dbReference type="ARBA" id="ARBA00022833"/>
    </source>
</evidence>
<feature type="domain" description="C2H2-type" evidence="10">
    <location>
        <begin position="437"/>
        <end position="464"/>
    </location>
</feature>
<feature type="region of interest" description="Disordered" evidence="9">
    <location>
        <begin position="245"/>
        <end position="325"/>
    </location>
</feature>
<dbReference type="GO" id="GO:0005634">
    <property type="term" value="C:nucleus"/>
    <property type="evidence" value="ECO:0007669"/>
    <property type="project" value="UniProtKB-SubCell"/>
</dbReference>
<keyword evidence="6" id="KW-0539">Nucleus</keyword>
<feature type="binding site" evidence="8">
    <location>
        <position position="87"/>
    </location>
    <ligand>
        <name>Zn(2+)</name>
        <dbReference type="ChEBI" id="CHEBI:29105"/>
    </ligand>
</feature>
<feature type="compositionally biased region" description="Basic and acidic residues" evidence="9">
    <location>
        <begin position="286"/>
        <end position="311"/>
    </location>
</feature>
<evidence type="ECO:0000259" key="10">
    <source>
        <dbReference type="PROSITE" id="PS50157"/>
    </source>
</evidence>